<protein>
    <submittedName>
        <fullName evidence="1">Uncharacterized protein</fullName>
    </submittedName>
</protein>
<gene>
    <name evidence="1" type="ORF">LCGC14_0956710</name>
</gene>
<sequence length="205" mass="24753">MGKRTECAVDFYLKELQLGKFDKYCEWLHNNELPTTDTFCPDCKSQIYDNSTLNIWICYGCFKTFTKKEIIKLNPHSRDCEICGKRIMWYADVCGICNNRQYIFGDFMKVKFKLINNKMDNLIESIFHYKWSYYPYKKKAEQLKEIKRLNRSLISLTKLIENVDIYFDKIKSKKEKKGYSRWERRCQNNIKFGIKILKKEKVKKC</sequence>
<proteinExistence type="predicted"/>
<evidence type="ECO:0000313" key="1">
    <source>
        <dbReference type="EMBL" id="KKN18351.1"/>
    </source>
</evidence>
<dbReference type="EMBL" id="LAZR01003436">
    <property type="protein sequence ID" value="KKN18351.1"/>
    <property type="molecule type" value="Genomic_DNA"/>
</dbReference>
<organism evidence="1">
    <name type="scientific">marine sediment metagenome</name>
    <dbReference type="NCBI Taxonomy" id="412755"/>
    <lineage>
        <taxon>unclassified sequences</taxon>
        <taxon>metagenomes</taxon>
        <taxon>ecological metagenomes</taxon>
    </lineage>
</organism>
<comment type="caution">
    <text evidence="1">The sequence shown here is derived from an EMBL/GenBank/DDBJ whole genome shotgun (WGS) entry which is preliminary data.</text>
</comment>
<reference evidence="1" key="1">
    <citation type="journal article" date="2015" name="Nature">
        <title>Complex archaea that bridge the gap between prokaryotes and eukaryotes.</title>
        <authorList>
            <person name="Spang A."/>
            <person name="Saw J.H."/>
            <person name="Jorgensen S.L."/>
            <person name="Zaremba-Niedzwiedzka K."/>
            <person name="Martijn J."/>
            <person name="Lind A.E."/>
            <person name="van Eijk R."/>
            <person name="Schleper C."/>
            <person name="Guy L."/>
            <person name="Ettema T.J."/>
        </authorList>
    </citation>
    <scope>NUCLEOTIDE SEQUENCE</scope>
</reference>
<name>A0A0F9QZ18_9ZZZZ</name>
<accession>A0A0F9QZ18</accession>
<dbReference type="AlphaFoldDB" id="A0A0F9QZ18"/>